<protein>
    <recommendedName>
        <fullName evidence="3">Lipoprotein</fullName>
    </recommendedName>
</protein>
<proteinExistence type="predicted"/>
<accession>A0A0M4LUR1</accession>
<dbReference type="PROSITE" id="PS51257">
    <property type="entry name" value="PROKAR_LIPOPROTEIN"/>
    <property type="match status" value="1"/>
</dbReference>
<dbReference type="PATRIC" id="fig|361183.4.peg.1074"/>
<name>A0A0M4LUR1_9SPHN</name>
<dbReference type="AlphaFoldDB" id="A0A0M4LUR1"/>
<reference evidence="1 2" key="1">
    <citation type="submission" date="2015-09" db="EMBL/GenBank/DDBJ databases">
        <title>Complete genome sequence of a benzo[a]pyrene-degrading bacterium Altererythrobacter epoxidivorans CGMCC 1.7731T.</title>
        <authorList>
            <person name="Li Z."/>
            <person name="Cheng H."/>
            <person name="Huo Y."/>
            <person name="Xu X."/>
        </authorList>
    </citation>
    <scope>NUCLEOTIDE SEQUENCE [LARGE SCALE GENOMIC DNA]</scope>
    <source>
        <strain evidence="1 2">CGMCC 1.7731</strain>
    </source>
</reference>
<dbReference type="EMBL" id="CP012669">
    <property type="protein sequence ID" value="ALE16397.1"/>
    <property type="molecule type" value="Genomic_DNA"/>
</dbReference>
<evidence type="ECO:0008006" key="3">
    <source>
        <dbReference type="Google" id="ProtNLM"/>
    </source>
</evidence>
<dbReference type="STRING" id="361183.AMC99_01101"/>
<dbReference type="KEGG" id="aep:AMC99_01101"/>
<evidence type="ECO:0000313" key="2">
    <source>
        <dbReference type="Proteomes" id="UP000057938"/>
    </source>
</evidence>
<evidence type="ECO:0000313" key="1">
    <source>
        <dbReference type="EMBL" id="ALE16397.1"/>
    </source>
</evidence>
<dbReference type="Proteomes" id="UP000057938">
    <property type="component" value="Chromosome"/>
</dbReference>
<keyword evidence="2" id="KW-1185">Reference proteome</keyword>
<organism evidence="1 2">
    <name type="scientific">Altererythrobacter epoxidivorans</name>
    <dbReference type="NCBI Taxonomy" id="361183"/>
    <lineage>
        <taxon>Bacteria</taxon>
        <taxon>Pseudomonadati</taxon>
        <taxon>Pseudomonadota</taxon>
        <taxon>Alphaproteobacteria</taxon>
        <taxon>Sphingomonadales</taxon>
        <taxon>Erythrobacteraceae</taxon>
        <taxon>Altererythrobacter</taxon>
    </lineage>
</organism>
<sequence length="160" mass="17267">MMRLLAVASLALALTACDKPEDPAPVDIEQMNKDALGPPVQITLDPINFALIEKFDLFGAGCSFRPEGWTDLAIIANDQEATIIIGGEAVQAAADAGSRELPYGARAEYDGLSQAFELNLDEGEQLTEDYEVSTYSGTLIVRDDQDRVVYEQTGTYECGA</sequence>
<gene>
    <name evidence="1" type="ORF">AMC99_01101</name>
</gene>